<organism evidence="5 6">
    <name type="scientific">Ktedonobacter racemifer DSM 44963</name>
    <dbReference type="NCBI Taxonomy" id="485913"/>
    <lineage>
        <taxon>Bacteria</taxon>
        <taxon>Bacillati</taxon>
        <taxon>Chloroflexota</taxon>
        <taxon>Ktedonobacteria</taxon>
        <taxon>Ktedonobacterales</taxon>
        <taxon>Ktedonobacteraceae</taxon>
        <taxon>Ktedonobacter</taxon>
    </lineage>
</organism>
<comment type="caution">
    <text evidence="5">The sequence shown here is derived from an EMBL/GenBank/DDBJ whole genome shotgun (WGS) entry which is preliminary data.</text>
</comment>
<dbReference type="InterPro" id="IPR025202">
    <property type="entry name" value="PLD-like_dom"/>
</dbReference>
<dbReference type="eggNOG" id="COG1502">
    <property type="taxonomic scope" value="Bacteria"/>
</dbReference>
<evidence type="ECO:0000313" key="6">
    <source>
        <dbReference type="Proteomes" id="UP000004508"/>
    </source>
</evidence>
<dbReference type="GO" id="GO:0004630">
    <property type="term" value="F:phospholipase D activity"/>
    <property type="evidence" value="ECO:0007669"/>
    <property type="project" value="UniProtKB-EC"/>
</dbReference>
<dbReference type="Proteomes" id="UP000004508">
    <property type="component" value="Unassembled WGS sequence"/>
</dbReference>
<dbReference type="RefSeq" id="WP_007919431.1">
    <property type="nucleotide sequence ID" value="NZ_ADVG01000004.1"/>
</dbReference>
<reference evidence="5 6" key="1">
    <citation type="journal article" date="2011" name="Stand. Genomic Sci.">
        <title>Non-contiguous finished genome sequence and contextual data of the filamentous soil bacterium Ktedonobacter racemifer type strain (SOSP1-21).</title>
        <authorList>
            <person name="Chang Y.J."/>
            <person name="Land M."/>
            <person name="Hauser L."/>
            <person name="Chertkov O."/>
            <person name="Del Rio T.G."/>
            <person name="Nolan M."/>
            <person name="Copeland A."/>
            <person name="Tice H."/>
            <person name="Cheng J.F."/>
            <person name="Lucas S."/>
            <person name="Han C."/>
            <person name="Goodwin L."/>
            <person name="Pitluck S."/>
            <person name="Ivanova N."/>
            <person name="Ovchinikova G."/>
            <person name="Pati A."/>
            <person name="Chen A."/>
            <person name="Palaniappan K."/>
            <person name="Mavromatis K."/>
            <person name="Liolios K."/>
            <person name="Brettin T."/>
            <person name="Fiebig A."/>
            <person name="Rohde M."/>
            <person name="Abt B."/>
            <person name="Goker M."/>
            <person name="Detter J.C."/>
            <person name="Woyke T."/>
            <person name="Bristow J."/>
            <person name="Eisen J.A."/>
            <person name="Markowitz V."/>
            <person name="Hugenholtz P."/>
            <person name="Kyrpides N.C."/>
            <person name="Klenk H.P."/>
            <person name="Lapidus A."/>
        </authorList>
    </citation>
    <scope>NUCLEOTIDE SEQUENCE [LARGE SCALE GENOMIC DNA]</scope>
    <source>
        <strain evidence="6">DSM 44963</strain>
    </source>
</reference>
<dbReference type="CDD" id="cd09105">
    <property type="entry name" value="PLDc_vPLD1_2_like_2"/>
    <property type="match status" value="1"/>
</dbReference>
<keyword evidence="1" id="KW-0677">Repeat</keyword>
<sequence length="558" mass="63139">MQSETNYSPDQWWAEGDAPVRTKSRVTYLIDGRAALLTMCRHFVKAQHYIYLANWGMTPAMELVRGTDHLGKPGTQNTLVEELRAEGFSEADIAFWMGTQSLSVENVLAYAVQKGVEVKVLLWKCSNLFSHYEPEAAYQQLTQRGITCILDDSAQGILHHPIESLHQKNSIVDGTHAFAGGVDPLIEKAGDYDRWDTPEHPFTTPLRRNQQGTTPHPWHDAHALIEGPAAADVETNFRQRWNDVVELHRLNQSLLVPEHSLPPEVDSASILQVVRTIPQHTYRFPPPIIRGIAQVYQKATRNIQRFIYLENQYFWLHAFYGIDIPFAGTDSPEMEQNIRNLSTALRHGAAMALILPDHPNVGRAFTDAGLAQLRAEAPEAVEEGRLEPFCLGTFTREQGREHYRPIYVHAKVVVVDDRWCTIGSGNLNNRGMADDTELNIAVLDADLAQALRISLQAEHLGLVPGDDLLALSRLIGKQYQSTDERTHAEQLLHSLKGILGDPLVAMRLMHERAWENLRRYQANQPLIGHLLPYLTQEEAQYQGLPFREEHGWLEEPEN</sequence>
<evidence type="ECO:0000256" key="1">
    <source>
        <dbReference type="ARBA" id="ARBA00022737"/>
    </source>
</evidence>
<dbReference type="PANTHER" id="PTHR18896:SF60">
    <property type="entry name" value="PHOSPHOLIPASE D"/>
    <property type="match status" value="1"/>
</dbReference>
<keyword evidence="3" id="KW-0443">Lipid metabolism</keyword>
<dbReference type="AlphaFoldDB" id="D6TZ32"/>
<dbReference type="SUPFAM" id="SSF56024">
    <property type="entry name" value="Phospholipase D/nuclease"/>
    <property type="match status" value="2"/>
</dbReference>
<dbReference type="EC" id="3.1.4.4" evidence="5"/>
<evidence type="ECO:0000259" key="4">
    <source>
        <dbReference type="PROSITE" id="PS50035"/>
    </source>
</evidence>
<dbReference type="InParanoid" id="D6TZ32"/>
<dbReference type="Pfam" id="PF13091">
    <property type="entry name" value="PLDc_2"/>
    <property type="match status" value="1"/>
</dbReference>
<dbReference type="GO" id="GO:0009395">
    <property type="term" value="P:phospholipid catabolic process"/>
    <property type="evidence" value="ECO:0007669"/>
    <property type="project" value="TreeGrafter"/>
</dbReference>
<gene>
    <name evidence="5" type="ORF">Krac_2575</name>
</gene>
<keyword evidence="6" id="KW-1185">Reference proteome</keyword>
<dbReference type="GO" id="GO:0005886">
    <property type="term" value="C:plasma membrane"/>
    <property type="evidence" value="ECO:0007669"/>
    <property type="project" value="TreeGrafter"/>
</dbReference>
<protein>
    <submittedName>
        <fullName evidence="5">Phospholipase D</fullName>
        <ecNumber evidence="5">3.1.4.4</ecNumber>
    </submittedName>
</protein>
<dbReference type="SMART" id="SM00155">
    <property type="entry name" value="PLDc"/>
    <property type="match status" value="1"/>
</dbReference>
<evidence type="ECO:0000256" key="2">
    <source>
        <dbReference type="ARBA" id="ARBA00022801"/>
    </source>
</evidence>
<dbReference type="PROSITE" id="PS50035">
    <property type="entry name" value="PLD"/>
    <property type="match status" value="1"/>
</dbReference>
<name>D6TZ32_KTERA</name>
<dbReference type="Gene3D" id="3.30.870.10">
    <property type="entry name" value="Endonuclease Chain A"/>
    <property type="match status" value="2"/>
</dbReference>
<dbReference type="InterPro" id="IPR015679">
    <property type="entry name" value="PLipase_D_fam"/>
</dbReference>
<dbReference type="EMBL" id="ADVG01000004">
    <property type="protein sequence ID" value="EFH81822.1"/>
    <property type="molecule type" value="Genomic_DNA"/>
</dbReference>
<dbReference type="InterPro" id="IPR001736">
    <property type="entry name" value="PLipase_D/transphosphatidylase"/>
</dbReference>
<proteinExistence type="predicted"/>
<evidence type="ECO:0000313" key="5">
    <source>
        <dbReference type="EMBL" id="EFH81822.1"/>
    </source>
</evidence>
<accession>D6TZ32</accession>
<evidence type="ECO:0000256" key="3">
    <source>
        <dbReference type="ARBA" id="ARBA00023098"/>
    </source>
</evidence>
<dbReference type="PANTHER" id="PTHR18896">
    <property type="entry name" value="PHOSPHOLIPASE D"/>
    <property type="match status" value="1"/>
</dbReference>
<keyword evidence="2 5" id="KW-0378">Hydrolase</keyword>
<dbReference type="STRING" id="485913.Krac_2575"/>
<feature type="domain" description="PLD phosphodiesterase" evidence="4">
    <location>
        <begin position="404"/>
        <end position="431"/>
    </location>
</feature>
<dbReference type="OrthoDB" id="9762009at2"/>